<accession>A0A4R6SAA8</accession>
<dbReference type="Proteomes" id="UP000295444">
    <property type="component" value="Unassembled WGS sequence"/>
</dbReference>
<dbReference type="PROSITE" id="PS51257">
    <property type="entry name" value="PROKAR_LIPOPROTEIN"/>
    <property type="match status" value="1"/>
</dbReference>
<dbReference type="Gene3D" id="2.50.20.20">
    <property type="match status" value="1"/>
</dbReference>
<keyword evidence="3" id="KW-1185">Reference proteome</keyword>
<name>A0A4R6SAA8_LABRH</name>
<evidence type="ECO:0000256" key="1">
    <source>
        <dbReference type="SAM" id="SignalP"/>
    </source>
</evidence>
<dbReference type="AlphaFoldDB" id="A0A4R6SAA8"/>
<dbReference type="EMBL" id="SNXZ01000004">
    <property type="protein sequence ID" value="TDP96454.1"/>
    <property type="molecule type" value="Genomic_DNA"/>
</dbReference>
<comment type="caution">
    <text evidence="2">The sequence shown here is derived from an EMBL/GenBank/DDBJ whole genome shotgun (WGS) entry which is preliminary data.</text>
</comment>
<evidence type="ECO:0000313" key="3">
    <source>
        <dbReference type="Proteomes" id="UP000295444"/>
    </source>
</evidence>
<feature type="chain" id="PRO_5039574644" description="Lipoprotein LprG" evidence="1">
    <location>
        <begin position="21"/>
        <end position="279"/>
    </location>
</feature>
<keyword evidence="1" id="KW-0732">Signal</keyword>
<dbReference type="RefSeq" id="WP_133851801.1">
    <property type="nucleotide sequence ID" value="NZ_SNXZ01000004.1"/>
</dbReference>
<evidence type="ECO:0000313" key="2">
    <source>
        <dbReference type="EMBL" id="TDP96454.1"/>
    </source>
</evidence>
<sequence>MLRRIGAGLLVLVAAGSMTACGKSANGGSAGGDRLAVQHVTFGQLIQAMAGKTKADWSAHTAGTITVDGAGQNVAIKFTGDSKKTAGSLQMQAEYAIDSGTEQLTMSMVIDGHVAYLKLPANAGVPANKPWVKISPDGTDQLSKQLGPQLEQIERSADPRQAVSYLQDNDAVTIKGVRPDQVGGTAADRYDVAIDVTKLLASNHVTLTDQQRQAVTAAGIKSLDESVWISRDSLPLRVTMDQPVGAKAFVKMNMEFTDWGKKVTISAPSSDEITALPGG</sequence>
<gene>
    <name evidence="2" type="ORF">EV186_104442</name>
</gene>
<protein>
    <recommendedName>
        <fullName evidence="4">Lipoprotein LprG</fullName>
    </recommendedName>
</protein>
<proteinExistence type="predicted"/>
<dbReference type="OrthoDB" id="3427828at2"/>
<feature type="signal peptide" evidence="1">
    <location>
        <begin position="1"/>
        <end position="20"/>
    </location>
</feature>
<reference evidence="2 3" key="1">
    <citation type="submission" date="2019-03" db="EMBL/GenBank/DDBJ databases">
        <title>Genomic Encyclopedia of Type Strains, Phase IV (KMG-IV): sequencing the most valuable type-strain genomes for metagenomic binning, comparative biology and taxonomic classification.</title>
        <authorList>
            <person name="Goeker M."/>
        </authorList>
    </citation>
    <scope>NUCLEOTIDE SEQUENCE [LARGE SCALE GENOMIC DNA]</scope>
    <source>
        <strain evidence="2 3">DSM 45361</strain>
    </source>
</reference>
<evidence type="ECO:0008006" key="4">
    <source>
        <dbReference type="Google" id="ProtNLM"/>
    </source>
</evidence>
<organism evidence="2 3">
    <name type="scientific">Labedaea rhizosphaerae</name>
    <dbReference type="NCBI Taxonomy" id="598644"/>
    <lineage>
        <taxon>Bacteria</taxon>
        <taxon>Bacillati</taxon>
        <taxon>Actinomycetota</taxon>
        <taxon>Actinomycetes</taxon>
        <taxon>Pseudonocardiales</taxon>
        <taxon>Pseudonocardiaceae</taxon>
        <taxon>Labedaea</taxon>
    </lineage>
</organism>